<organism evidence="1 2">
    <name type="scientific">Humibacillus xanthopallidus</name>
    <dbReference type="NCBI Taxonomy" id="412689"/>
    <lineage>
        <taxon>Bacteria</taxon>
        <taxon>Bacillati</taxon>
        <taxon>Actinomycetota</taxon>
        <taxon>Actinomycetes</taxon>
        <taxon>Micrococcales</taxon>
        <taxon>Intrasporangiaceae</taxon>
        <taxon>Humibacillus</taxon>
    </lineage>
</organism>
<dbReference type="InterPro" id="IPR012349">
    <property type="entry name" value="Split_barrel_FMN-bd"/>
</dbReference>
<dbReference type="NCBIfam" id="TIGR00026">
    <property type="entry name" value="hi_GC_TIGR00026"/>
    <property type="match status" value="1"/>
</dbReference>
<dbReference type="EMBL" id="VFPM01000003">
    <property type="protein sequence ID" value="TQM57879.1"/>
    <property type="molecule type" value="Genomic_DNA"/>
</dbReference>
<dbReference type="InterPro" id="IPR004378">
    <property type="entry name" value="F420H2_quin_Rdtase"/>
</dbReference>
<dbReference type="Gene3D" id="2.30.110.10">
    <property type="entry name" value="Electron Transport, Fmn-binding Protein, Chain A"/>
    <property type="match status" value="1"/>
</dbReference>
<keyword evidence="2" id="KW-1185">Reference proteome</keyword>
<dbReference type="Proteomes" id="UP000316747">
    <property type="component" value="Unassembled WGS sequence"/>
</dbReference>
<dbReference type="Pfam" id="PF04075">
    <property type="entry name" value="F420H2_quin_red"/>
    <property type="match status" value="1"/>
</dbReference>
<dbReference type="SUPFAM" id="SSF50475">
    <property type="entry name" value="FMN-binding split barrel"/>
    <property type="match status" value="1"/>
</dbReference>
<sequence length="130" mass="14549">MEPGWFTVPGMSAAQLPPTGTCELTTVGRRSGAPRRVELWYVLVDGEIVLTGTPGPRHWLANLREHPAVVLHLRDPDRDLPVTAKDVTDEAARRKVTQEAWRLQPWYAEQPYTLADWVAHSPMVALTPCT</sequence>
<proteinExistence type="predicted"/>
<dbReference type="AlphaFoldDB" id="A0A543HHT0"/>
<accession>A0A543HHT0</accession>
<dbReference type="GO" id="GO:0016491">
    <property type="term" value="F:oxidoreductase activity"/>
    <property type="evidence" value="ECO:0007669"/>
    <property type="project" value="InterPro"/>
</dbReference>
<evidence type="ECO:0000313" key="1">
    <source>
        <dbReference type="EMBL" id="TQM57879.1"/>
    </source>
</evidence>
<protein>
    <submittedName>
        <fullName evidence="1">Deazaflavin-dependent oxidoreductase (Nitroreductase family)</fullName>
    </submittedName>
</protein>
<reference evidence="1 2" key="1">
    <citation type="submission" date="2019-06" db="EMBL/GenBank/DDBJ databases">
        <title>Genome sequencing of plant associated microbes to promote plant fitness in Sorghum bicolor and Oryza sativa.</title>
        <authorList>
            <person name="Coleman-Derr D."/>
        </authorList>
    </citation>
    <scope>NUCLEOTIDE SEQUENCE [LARGE SCALE GENOMIC DNA]</scope>
    <source>
        <strain evidence="1 2">KV-663</strain>
    </source>
</reference>
<dbReference type="OrthoDB" id="5180322at2"/>
<comment type="caution">
    <text evidence="1">The sequence shown here is derived from an EMBL/GenBank/DDBJ whole genome shotgun (WGS) entry which is preliminary data.</text>
</comment>
<name>A0A543HHT0_9MICO</name>
<gene>
    <name evidence="1" type="ORF">FBY41_3215</name>
</gene>
<evidence type="ECO:0000313" key="2">
    <source>
        <dbReference type="Proteomes" id="UP000316747"/>
    </source>
</evidence>